<proteinExistence type="predicted"/>
<dbReference type="Gene3D" id="3.40.50.11350">
    <property type="match status" value="1"/>
</dbReference>
<dbReference type="OrthoDB" id="428346at2759"/>
<accession>A0A6P8ILB4</accession>
<dbReference type="RefSeq" id="XP_031567205.1">
    <property type="nucleotide sequence ID" value="XM_031711345.1"/>
</dbReference>
<evidence type="ECO:0000313" key="5">
    <source>
        <dbReference type="RefSeq" id="XP_031567208.1"/>
    </source>
</evidence>
<dbReference type="GO" id="GO:0006487">
    <property type="term" value="P:protein N-linked glycosylation"/>
    <property type="evidence" value="ECO:0007669"/>
    <property type="project" value="TreeGrafter"/>
</dbReference>
<dbReference type="RefSeq" id="XP_031567208.1">
    <property type="nucleotide sequence ID" value="XM_031711348.1"/>
</dbReference>
<evidence type="ECO:0000313" key="2">
    <source>
        <dbReference type="RefSeq" id="XP_031567205.1"/>
    </source>
</evidence>
<evidence type="ECO:0000313" key="1">
    <source>
        <dbReference type="Proteomes" id="UP000515163"/>
    </source>
</evidence>
<dbReference type="PANTHER" id="PTHR13132">
    <property type="entry name" value="ALPHA- 1,6 -FUCOSYLTRANSFERASE"/>
    <property type="match status" value="1"/>
</dbReference>
<sequence length="443" mass="51331">MSWKTTAKSFGIFLVVGALLLILFQWTYVRNVFPAIKSTESIQNLDVRRKVKTSRDVRVSQRKLLQELKLVLVQRKNTTASMESWKKKKKQICGVKWQDKYKKLHQDILESRVPPRYLVFNCGGVGYGCGGYGNRINGITSLLYLAVLTKRALLIDWKSNISITEYFSPKNIKWDFSQAKLRGLKSRHHFWGKGFHKNVPIETVRPGYTFDEVIKWLLKTDLEHYFDHEVEYISTQWYFAPAIRRSKYLGKTARDVTTKRRGHRYSLIGCAFDFLFQQTPMFKKLLSKTRKSLNWKSGIPRIGIHFRAGDVPAFRTNKKSKTPIYSALEQFFQCAKKLERLFKKIDPSLDTSSIEWFLATDTKEVKYYGEKKYPNKVTYLDIKIEHISMSDPSRLGIEGVLLDNALLAECDILIMSDSSFSRAALGMAFHSLIVNAFGDNCKY</sequence>
<dbReference type="GeneID" id="116302127"/>
<protein>
    <submittedName>
        <fullName evidence="2 3">Uncharacterized protein LOC116302127</fullName>
    </submittedName>
</protein>
<reference evidence="2 3" key="1">
    <citation type="submission" date="2025-04" db="UniProtKB">
        <authorList>
            <consortium name="RefSeq"/>
        </authorList>
    </citation>
    <scope>IDENTIFICATION</scope>
    <source>
        <tissue evidence="2 3">Tentacle</tissue>
    </source>
</reference>
<dbReference type="AlphaFoldDB" id="A0A6P8ILB4"/>
<dbReference type="PANTHER" id="PTHR13132:SF29">
    <property type="entry name" value="ALPHA-(1,6)-FUCOSYLTRANSFERASE"/>
    <property type="match status" value="1"/>
</dbReference>
<gene>
    <name evidence="2 3 4 5" type="primary">LOC116302127</name>
</gene>
<dbReference type="RefSeq" id="XP_031567206.1">
    <property type="nucleotide sequence ID" value="XM_031711346.1"/>
</dbReference>
<evidence type="ECO:0000313" key="4">
    <source>
        <dbReference type="RefSeq" id="XP_031567207.1"/>
    </source>
</evidence>
<name>A0A6P8ILB4_ACTTE</name>
<keyword evidence="1" id="KW-1185">Reference proteome</keyword>
<organism evidence="1 5">
    <name type="scientific">Actinia tenebrosa</name>
    <name type="common">Australian red waratah sea anemone</name>
    <dbReference type="NCBI Taxonomy" id="6105"/>
    <lineage>
        <taxon>Eukaryota</taxon>
        <taxon>Metazoa</taxon>
        <taxon>Cnidaria</taxon>
        <taxon>Anthozoa</taxon>
        <taxon>Hexacorallia</taxon>
        <taxon>Actiniaria</taxon>
        <taxon>Actiniidae</taxon>
        <taxon>Actinia</taxon>
    </lineage>
</organism>
<dbReference type="KEGG" id="aten:116302127"/>
<dbReference type="Proteomes" id="UP000515163">
    <property type="component" value="Unplaced"/>
</dbReference>
<evidence type="ECO:0000313" key="3">
    <source>
        <dbReference type="RefSeq" id="XP_031567206.1"/>
    </source>
</evidence>
<dbReference type="GO" id="GO:0046921">
    <property type="term" value="F:alpha-(1-&gt;6)-fucosyltransferase activity"/>
    <property type="evidence" value="ECO:0007669"/>
    <property type="project" value="TreeGrafter"/>
</dbReference>
<dbReference type="RefSeq" id="XP_031567207.1">
    <property type="nucleotide sequence ID" value="XM_031711347.1"/>
</dbReference>